<keyword evidence="2" id="KW-0812">Transmembrane</keyword>
<protein>
    <submittedName>
        <fullName evidence="3">Uncharacterized protein</fullName>
    </submittedName>
</protein>
<sequence length="77" mass="8298">MGGRWVDLARLYLLPYAVALGVALTLGGNLGNMDADGDRHHGRSRIDRHQPAGAHLKCRARVRSRATLSAPWSSPPG</sequence>
<name>A0A3S0Q1N2_9GAMM</name>
<feature type="region of interest" description="Disordered" evidence="1">
    <location>
        <begin position="37"/>
        <end position="57"/>
    </location>
</feature>
<keyword evidence="2" id="KW-0472">Membrane</keyword>
<feature type="transmembrane region" description="Helical" evidence="2">
    <location>
        <begin position="12"/>
        <end position="31"/>
    </location>
</feature>
<comment type="caution">
    <text evidence="3">The sequence shown here is derived from an EMBL/GenBank/DDBJ whole genome shotgun (WGS) entry which is preliminary data.</text>
</comment>
<evidence type="ECO:0000256" key="1">
    <source>
        <dbReference type="SAM" id="MobiDB-lite"/>
    </source>
</evidence>
<reference evidence="3" key="1">
    <citation type="submission" date="2018-12" db="EMBL/GenBank/DDBJ databases">
        <authorList>
            <person name="Jadhav K."/>
            <person name="Kushwaha B."/>
            <person name="Jadhav I."/>
        </authorList>
    </citation>
    <scope>NUCLEOTIDE SEQUENCE [LARGE SCALE GENOMIC DNA]</scope>
    <source>
        <strain evidence="3">SBS 10</strain>
    </source>
</reference>
<dbReference type="EMBL" id="RXHI01000003">
    <property type="protein sequence ID" value="RUA23124.1"/>
    <property type="molecule type" value="Genomic_DNA"/>
</dbReference>
<feature type="compositionally biased region" description="Basic and acidic residues" evidence="1">
    <location>
        <begin position="37"/>
        <end position="50"/>
    </location>
</feature>
<proteinExistence type="predicted"/>
<accession>A0A3S0Q1N2</accession>
<organism evidence="3">
    <name type="scientific">Billgrantia gudaonensis</name>
    <dbReference type="NCBI Taxonomy" id="376427"/>
    <lineage>
        <taxon>Bacteria</taxon>
        <taxon>Pseudomonadati</taxon>
        <taxon>Pseudomonadota</taxon>
        <taxon>Gammaproteobacteria</taxon>
        <taxon>Oceanospirillales</taxon>
        <taxon>Halomonadaceae</taxon>
        <taxon>Billgrantia</taxon>
    </lineage>
</organism>
<gene>
    <name evidence="3" type="ORF">DSL92_01555</name>
</gene>
<evidence type="ECO:0000256" key="2">
    <source>
        <dbReference type="SAM" id="Phobius"/>
    </source>
</evidence>
<dbReference type="AlphaFoldDB" id="A0A3S0Q1N2"/>
<keyword evidence="2" id="KW-1133">Transmembrane helix</keyword>
<evidence type="ECO:0000313" key="3">
    <source>
        <dbReference type="EMBL" id="RUA23124.1"/>
    </source>
</evidence>